<name>A0A9D3ZLV9_9ROSI</name>
<gene>
    <name evidence="1" type="ORF">J1N35_037677</name>
</gene>
<protein>
    <submittedName>
        <fullName evidence="1">Uncharacterized protein</fullName>
    </submittedName>
</protein>
<evidence type="ECO:0000313" key="1">
    <source>
        <dbReference type="EMBL" id="KAH1046893.1"/>
    </source>
</evidence>
<keyword evidence="2" id="KW-1185">Reference proteome</keyword>
<comment type="caution">
    <text evidence="1">The sequence shown here is derived from an EMBL/GenBank/DDBJ whole genome shotgun (WGS) entry which is preliminary data.</text>
</comment>
<dbReference type="EMBL" id="JAIQCV010000011">
    <property type="protein sequence ID" value="KAH1046893.1"/>
    <property type="molecule type" value="Genomic_DNA"/>
</dbReference>
<dbReference type="Proteomes" id="UP000828251">
    <property type="component" value="Unassembled WGS sequence"/>
</dbReference>
<reference evidence="1 2" key="1">
    <citation type="journal article" date="2021" name="Plant Biotechnol. J.">
        <title>Multi-omics assisted identification of the key and species-specific regulatory components of drought-tolerant mechanisms in Gossypium stocksii.</title>
        <authorList>
            <person name="Yu D."/>
            <person name="Ke L."/>
            <person name="Zhang D."/>
            <person name="Wu Y."/>
            <person name="Sun Y."/>
            <person name="Mei J."/>
            <person name="Sun J."/>
            <person name="Sun Y."/>
        </authorList>
    </citation>
    <scope>NUCLEOTIDE SEQUENCE [LARGE SCALE GENOMIC DNA]</scope>
    <source>
        <strain evidence="2">cv. E1</strain>
        <tissue evidence="1">Leaf</tissue>
    </source>
</reference>
<evidence type="ECO:0000313" key="2">
    <source>
        <dbReference type="Proteomes" id="UP000828251"/>
    </source>
</evidence>
<proteinExistence type="predicted"/>
<organism evidence="1 2">
    <name type="scientific">Gossypium stocksii</name>
    <dbReference type="NCBI Taxonomy" id="47602"/>
    <lineage>
        <taxon>Eukaryota</taxon>
        <taxon>Viridiplantae</taxon>
        <taxon>Streptophyta</taxon>
        <taxon>Embryophyta</taxon>
        <taxon>Tracheophyta</taxon>
        <taxon>Spermatophyta</taxon>
        <taxon>Magnoliopsida</taxon>
        <taxon>eudicotyledons</taxon>
        <taxon>Gunneridae</taxon>
        <taxon>Pentapetalae</taxon>
        <taxon>rosids</taxon>
        <taxon>malvids</taxon>
        <taxon>Malvales</taxon>
        <taxon>Malvaceae</taxon>
        <taxon>Malvoideae</taxon>
        <taxon>Gossypium</taxon>
    </lineage>
</organism>
<dbReference type="AlphaFoldDB" id="A0A9D3ZLV9"/>
<accession>A0A9D3ZLV9</accession>
<feature type="non-terminal residue" evidence="1">
    <location>
        <position position="50"/>
    </location>
</feature>
<feature type="non-terminal residue" evidence="1">
    <location>
        <position position="1"/>
    </location>
</feature>
<sequence length="50" mass="5789">FKQCRVSAIRHFPPGCKRVTTPNFRLSRQIAVDQSSQGSNDREYSVLYMI</sequence>